<dbReference type="Proteomes" id="UP000828924">
    <property type="component" value="Chromosome"/>
</dbReference>
<comment type="similarity">
    <text evidence="1">Belongs to the myoviridae tail sheath protein family.</text>
</comment>
<dbReference type="InterPro" id="IPR020287">
    <property type="entry name" value="Tail_sheath_C"/>
</dbReference>
<feature type="domain" description="Tail sheath protein C-terminal" evidence="3">
    <location>
        <begin position="475"/>
        <end position="579"/>
    </location>
</feature>
<dbReference type="Gene3D" id="3.40.50.11780">
    <property type="match status" value="1"/>
</dbReference>
<evidence type="ECO:0000313" key="5">
    <source>
        <dbReference type="Proteomes" id="UP000828924"/>
    </source>
</evidence>
<proteinExistence type="inferred from homology"/>
<evidence type="ECO:0000313" key="4">
    <source>
        <dbReference type="EMBL" id="UNM13199.1"/>
    </source>
</evidence>
<name>A0ABY3WKQ3_9ACTN</name>
<evidence type="ECO:0000259" key="3">
    <source>
        <dbReference type="Pfam" id="PF17482"/>
    </source>
</evidence>
<organism evidence="4 5">
    <name type="scientific">Streptomyces formicae</name>
    <dbReference type="NCBI Taxonomy" id="1616117"/>
    <lineage>
        <taxon>Bacteria</taxon>
        <taxon>Bacillati</taxon>
        <taxon>Actinomycetota</taxon>
        <taxon>Actinomycetes</taxon>
        <taxon>Kitasatosporales</taxon>
        <taxon>Streptomycetaceae</taxon>
        <taxon>Streptomyces</taxon>
    </lineage>
</organism>
<accession>A0ABY3WKQ3</accession>
<dbReference type="Pfam" id="PF17482">
    <property type="entry name" value="Phage_sheath_1C"/>
    <property type="match status" value="1"/>
</dbReference>
<dbReference type="InterPro" id="IPR052042">
    <property type="entry name" value="Tail_sheath_structural"/>
</dbReference>
<gene>
    <name evidence="4" type="ORF">J4032_18400</name>
</gene>
<keyword evidence="5" id="KW-1185">Reference proteome</keyword>
<evidence type="ECO:0000259" key="2">
    <source>
        <dbReference type="Pfam" id="PF04984"/>
    </source>
</evidence>
<dbReference type="InterPro" id="IPR035089">
    <property type="entry name" value="Phage_sheath_subtilisin"/>
</dbReference>
<dbReference type="PANTHER" id="PTHR35861:SF1">
    <property type="entry name" value="PHAGE TAIL SHEATH PROTEIN"/>
    <property type="match status" value="1"/>
</dbReference>
<dbReference type="RefSeq" id="WP_242331913.1">
    <property type="nucleotide sequence ID" value="NZ_CP071872.1"/>
</dbReference>
<protein>
    <submittedName>
        <fullName evidence="4">Phage tail sheath family protein</fullName>
    </submittedName>
</protein>
<dbReference type="PANTHER" id="PTHR35861">
    <property type="match status" value="1"/>
</dbReference>
<reference evidence="4 5" key="1">
    <citation type="submission" date="2021-03" db="EMBL/GenBank/DDBJ databases">
        <title>Complete genome of Streptomyces formicae strain 1H-GS9 (DSM 100524).</title>
        <authorList>
            <person name="Atanasov K.E."/>
            <person name="Altabella T."/>
            <person name="Ferrer A."/>
        </authorList>
    </citation>
    <scope>NUCLEOTIDE SEQUENCE [LARGE SCALE GENOMIC DNA]</scope>
    <source>
        <strain evidence="4 5">1H-GS9</strain>
    </source>
</reference>
<sequence length="585" mass="63753">MSSGARSVTGASTSVPAFLGFALAGPTNPTLVRGWNEYLRTFGQPGLEAALLAPLEKAMAFREQALAWQERERAQRKIFKQYQDNPDSYTREDADKVKAACTVIAGLYQEMVASGAHSDALRDLTRAVTEAAAAKDLNSPDQEARTSAMTTAITAGLKFCDKAEERFTSAREDVVGKIITRIDSLYQKAVTCGVSILKSAPRDETAQNNLAGAFEDAADDWSHLKDIFTEYFAAADLPQLADKLVRTYKGELTPAGDPEWCLGEAVYGFFANGGSSCYIIRLDDRHTHNHALLQAGLDQLETVQDASMVAVPDLHHLRGANTLDGAKTLLQAVAKHCADMRNRVAILDAPQDKNGVSEQRAIGKDDAGNLGIPGAAKEFATLYYPWITVPGLDGTSRHVPPCGHIAGVWARTDAQRGVFKAPANETLQNAIALPTQLSDDQQAHLNEAGINCLRVFPGRGILVWGARTLATDSRDGKYLNVRRLVCFLAESIKQSTNWAVFESNDEHLWATLRQTVKAFLKDQWRQGALQGATPDEAYQVICDNTNNRPEAIQDGHVTCDIYIAPVRPAEFIHFQVQQTAGQPTA</sequence>
<evidence type="ECO:0000256" key="1">
    <source>
        <dbReference type="ARBA" id="ARBA00008005"/>
    </source>
</evidence>
<dbReference type="EMBL" id="CP071872">
    <property type="protein sequence ID" value="UNM13199.1"/>
    <property type="molecule type" value="Genomic_DNA"/>
</dbReference>
<dbReference type="Pfam" id="PF04984">
    <property type="entry name" value="Phage_sheath_1"/>
    <property type="match status" value="1"/>
</dbReference>
<feature type="domain" description="Tail sheath protein subtilisin-like" evidence="2">
    <location>
        <begin position="297"/>
        <end position="469"/>
    </location>
</feature>